<keyword evidence="7 9" id="KW-0808">Transferase</keyword>
<comment type="similarity">
    <text evidence="3 9">Belongs to the class I-like SAM-binding methyltransferase superfamily. TPMT family.</text>
</comment>
<dbReference type="OrthoDB" id="9778208at2"/>
<dbReference type="GO" id="GO:0005737">
    <property type="term" value="C:cytoplasm"/>
    <property type="evidence" value="ECO:0007669"/>
    <property type="project" value="UniProtKB-SubCell"/>
</dbReference>
<evidence type="ECO:0000256" key="5">
    <source>
        <dbReference type="ARBA" id="ARBA00022490"/>
    </source>
</evidence>
<gene>
    <name evidence="9" type="primary">tpm</name>
    <name evidence="10" type="ordered locus">HCH_01328</name>
</gene>
<dbReference type="InterPro" id="IPR029063">
    <property type="entry name" value="SAM-dependent_MTases_sf"/>
</dbReference>
<dbReference type="eggNOG" id="COG0500">
    <property type="taxonomic scope" value="Bacteria"/>
</dbReference>
<feature type="binding site" evidence="9">
    <location>
        <position position="123"/>
    </location>
    <ligand>
        <name>S-adenosyl-L-methionine</name>
        <dbReference type="ChEBI" id="CHEBI:59789"/>
    </ligand>
</feature>
<comment type="catalytic activity">
    <reaction evidence="1 9">
        <text>S-adenosyl-L-methionine + a thiopurine = S-adenosyl-L-homocysteine + a thiopurine S-methylether.</text>
        <dbReference type="EC" id="2.1.1.67"/>
    </reaction>
</comment>
<dbReference type="InterPro" id="IPR008854">
    <property type="entry name" value="TPMT"/>
</dbReference>
<keyword evidence="8 9" id="KW-0949">S-adenosyl-L-methionine</keyword>
<dbReference type="PROSITE" id="PS51585">
    <property type="entry name" value="SAM_MT_TPMT"/>
    <property type="match status" value="1"/>
</dbReference>
<proteinExistence type="inferred from homology"/>
<dbReference type="PANTHER" id="PTHR10259:SF11">
    <property type="entry name" value="THIOPURINE S-METHYLTRANSFERASE"/>
    <property type="match status" value="1"/>
</dbReference>
<evidence type="ECO:0000256" key="6">
    <source>
        <dbReference type="ARBA" id="ARBA00022603"/>
    </source>
</evidence>
<evidence type="ECO:0000256" key="9">
    <source>
        <dbReference type="HAMAP-Rule" id="MF_00812"/>
    </source>
</evidence>
<sequence length="212" mass="23718">MDANFWHERWAENSIAFHQCEANPLLVAHFNRLDLAKGSRVFVPLCGKTLDISWLLSQGHRVVGCELSEMAIEQFFKELGVTPAISEIVAGKRYSAENLDIIVGDFFDLTVETLGHVDATYDRAALVALPKPMRDSYAKHLMALTNNAPQLMLCYQYDQTQMEGPPFSISAEEVQHHYADSYALTALATVGVEGGLRELNEVSETVWLLESR</sequence>
<keyword evidence="5 9" id="KW-0963">Cytoplasm</keyword>
<dbReference type="PIRSF" id="PIRSF023956">
    <property type="entry name" value="Thiopurine_S-methyltransferase"/>
    <property type="match status" value="1"/>
</dbReference>
<dbReference type="AlphaFoldDB" id="Q2SMC8"/>
<dbReference type="InterPro" id="IPR025835">
    <property type="entry name" value="Thiopurine_S-MeTrfase"/>
</dbReference>
<organism evidence="10 11">
    <name type="scientific">Hahella chejuensis (strain KCTC 2396)</name>
    <dbReference type="NCBI Taxonomy" id="349521"/>
    <lineage>
        <taxon>Bacteria</taxon>
        <taxon>Pseudomonadati</taxon>
        <taxon>Pseudomonadota</taxon>
        <taxon>Gammaproteobacteria</taxon>
        <taxon>Oceanospirillales</taxon>
        <taxon>Hahellaceae</taxon>
        <taxon>Hahella</taxon>
    </lineage>
</organism>
<evidence type="ECO:0000256" key="8">
    <source>
        <dbReference type="ARBA" id="ARBA00022691"/>
    </source>
</evidence>
<dbReference type="EC" id="2.1.1.67" evidence="4 9"/>
<dbReference type="FunFam" id="3.40.50.150:FF:000101">
    <property type="entry name" value="Thiopurine S-methyltransferase"/>
    <property type="match status" value="1"/>
</dbReference>
<dbReference type="GO" id="GO:0008119">
    <property type="term" value="F:thiopurine S-methyltransferase activity"/>
    <property type="evidence" value="ECO:0007669"/>
    <property type="project" value="UniProtKB-UniRule"/>
</dbReference>
<reference evidence="10 11" key="1">
    <citation type="journal article" date="2005" name="Nucleic Acids Res.">
        <title>Genomic blueprint of Hahella chejuensis, a marine microbe producing an algicidal agent.</title>
        <authorList>
            <person name="Jeong H."/>
            <person name="Yim J.H."/>
            <person name="Lee C."/>
            <person name="Choi S.-H."/>
            <person name="Park Y.K."/>
            <person name="Yoon S.H."/>
            <person name="Hur C.-G."/>
            <person name="Kang H.-Y."/>
            <person name="Kim D."/>
            <person name="Lee H.H."/>
            <person name="Park K.H."/>
            <person name="Park S.-H."/>
            <person name="Park H.-S."/>
            <person name="Lee H.K."/>
            <person name="Oh T.K."/>
            <person name="Kim J.F."/>
        </authorList>
    </citation>
    <scope>NUCLEOTIDE SEQUENCE [LARGE SCALE GENOMIC DNA]</scope>
    <source>
        <strain evidence="10 11">KCTC 2396</strain>
    </source>
</reference>
<evidence type="ECO:0000256" key="7">
    <source>
        <dbReference type="ARBA" id="ARBA00022679"/>
    </source>
</evidence>
<dbReference type="InterPro" id="IPR022474">
    <property type="entry name" value="Thiopur_S-MeTfrase_Se/Te_detox"/>
</dbReference>
<keyword evidence="11" id="KW-1185">Reference proteome</keyword>
<dbReference type="Proteomes" id="UP000000238">
    <property type="component" value="Chromosome"/>
</dbReference>
<evidence type="ECO:0000313" key="10">
    <source>
        <dbReference type="EMBL" id="ABC28196.1"/>
    </source>
</evidence>
<dbReference type="STRING" id="349521.HCH_01328"/>
<evidence type="ECO:0000256" key="3">
    <source>
        <dbReference type="ARBA" id="ARBA00008145"/>
    </source>
</evidence>
<dbReference type="NCBIfam" id="TIGR03840">
    <property type="entry name" value="TMPT_Se_Te"/>
    <property type="match status" value="1"/>
</dbReference>
<evidence type="ECO:0000313" key="11">
    <source>
        <dbReference type="Proteomes" id="UP000000238"/>
    </source>
</evidence>
<dbReference type="GO" id="GO:0032259">
    <property type="term" value="P:methylation"/>
    <property type="evidence" value="ECO:0007669"/>
    <property type="project" value="UniProtKB-KW"/>
</dbReference>
<dbReference type="HAMAP" id="MF_00812">
    <property type="entry name" value="Thiopur_methtran"/>
    <property type="match status" value="1"/>
</dbReference>
<comment type="subcellular location">
    <subcellularLocation>
        <location evidence="2 9">Cytoplasm</location>
    </subcellularLocation>
</comment>
<evidence type="ECO:0000256" key="4">
    <source>
        <dbReference type="ARBA" id="ARBA00011905"/>
    </source>
</evidence>
<dbReference type="NCBIfam" id="NF009732">
    <property type="entry name" value="PRK13255.1"/>
    <property type="match status" value="1"/>
</dbReference>
<dbReference type="PANTHER" id="PTHR10259">
    <property type="entry name" value="THIOPURINE S-METHYLTRANSFERASE"/>
    <property type="match status" value="1"/>
</dbReference>
<protein>
    <recommendedName>
        <fullName evidence="4 9">Thiopurine S-methyltransferase</fullName>
        <ecNumber evidence="4 9">2.1.1.67</ecNumber>
    </recommendedName>
    <alternativeName>
        <fullName evidence="9">Thiopurine methyltransferase</fullName>
    </alternativeName>
</protein>
<dbReference type="Pfam" id="PF05724">
    <property type="entry name" value="TPMT"/>
    <property type="match status" value="1"/>
</dbReference>
<dbReference type="KEGG" id="hch:HCH_01328"/>
<feature type="binding site" evidence="9">
    <location>
        <position position="45"/>
    </location>
    <ligand>
        <name>S-adenosyl-L-methionine</name>
        <dbReference type="ChEBI" id="CHEBI:59789"/>
    </ligand>
</feature>
<evidence type="ECO:0000256" key="2">
    <source>
        <dbReference type="ARBA" id="ARBA00004496"/>
    </source>
</evidence>
<dbReference type="EMBL" id="CP000155">
    <property type="protein sequence ID" value="ABC28196.1"/>
    <property type="molecule type" value="Genomic_DNA"/>
</dbReference>
<dbReference type="RefSeq" id="WP_011395269.1">
    <property type="nucleotide sequence ID" value="NC_007645.1"/>
</dbReference>
<name>Q2SMC8_HAHCH</name>
<dbReference type="Gene3D" id="3.40.50.150">
    <property type="entry name" value="Vaccinia Virus protein VP39"/>
    <property type="match status" value="1"/>
</dbReference>
<feature type="binding site" evidence="9">
    <location>
        <position position="66"/>
    </location>
    <ligand>
        <name>S-adenosyl-L-methionine</name>
        <dbReference type="ChEBI" id="CHEBI:59789"/>
    </ligand>
</feature>
<dbReference type="SUPFAM" id="SSF53335">
    <property type="entry name" value="S-adenosyl-L-methionine-dependent methyltransferases"/>
    <property type="match status" value="1"/>
</dbReference>
<dbReference type="GO" id="GO:0010038">
    <property type="term" value="P:response to metal ion"/>
    <property type="evidence" value="ECO:0007669"/>
    <property type="project" value="InterPro"/>
</dbReference>
<accession>Q2SMC8</accession>
<feature type="binding site" evidence="9">
    <location>
        <position position="10"/>
    </location>
    <ligand>
        <name>S-adenosyl-L-methionine</name>
        <dbReference type="ChEBI" id="CHEBI:59789"/>
    </ligand>
</feature>
<evidence type="ECO:0000256" key="1">
    <source>
        <dbReference type="ARBA" id="ARBA00000903"/>
    </source>
</evidence>
<keyword evidence="6 9" id="KW-0489">Methyltransferase</keyword>
<dbReference type="HOGENOM" id="CLU_085515_1_0_6"/>